<dbReference type="EMBL" id="QLMC01000006">
    <property type="protein sequence ID" value="RAJ93194.1"/>
    <property type="molecule type" value="Genomic_DNA"/>
</dbReference>
<keyword evidence="1" id="KW-0812">Transmembrane</keyword>
<feature type="transmembrane region" description="Helical" evidence="1">
    <location>
        <begin position="45"/>
        <end position="62"/>
    </location>
</feature>
<dbReference type="Proteomes" id="UP000248790">
    <property type="component" value="Unassembled WGS sequence"/>
</dbReference>
<keyword evidence="1" id="KW-1133">Transmembrane helix</keyword>
<evidence type="ECO:0000259" key="2">
    <source>
        <dbReference type="Pfam" id="PF00561"/>
    </source>
</evidence>
<sequence length="373" mass="42437">MPLLILAYLIADLLSIAYPIIAYYLWREWYLFDDTPSDAYAQRCLYGAIALLAFILLGRFLIKALLSTNRPQEPEPHMFESDKHDTLKRPDGSTIHIEYYGPEDRQPIIFVHGWNASIKNWYYQRTYFETNYRLIMMDLPGLGKSTRPTNRDFSLDKMAADLKAVIEHTQVRNPILWGHSIGGMTILTLLAKAPNLRQMIKGVILQHTTYTNPVRTILLFAPLMTAIQKPVLVPLCWLLIILSPLIWMSRWMSYLNGNAHIMTRLLTFTGTQTAKQLDFSTLLSTLAPPAVTARGVLGMFQYDVTHELPSIMVPTLVVTANKDRLTKPVASEYMHQHLPHAQLVTVAPGGHQGLLERHQQVNEAAETFIRSLS</sequence>
<evidence type="ECO:0000313" key="3">
    <source>
        <dbReference type="EMBL" id="RAJ93194.1"/>
    </source>
</evidence>
<evidence type="ECO:0000313" key="4">
    <source>
        <dbReference type="Proteomes" id="UP000248790"/>
    </source>
</evidence>
<organism evidence="3 4">
    <name type="scientific">Larkinella arboricola</name>
    <dbReference type="NCBI Taxonomy" id="643671"/>
    <lineage>
        <taxon>Bacteria</taxon>
        <taxon>Pseudomonadati</taxon>
        <taxon>Bacteroidota</taxon>
        <taxon>Cytophagia</taxon>
        <taxon>Cytophagales</taxon>
        <taxon>Spirosomataceae</taxon>
        <taxon>Larkinella</taxon>
    </lineage>
</organism>
<dbReference type="RefSeq" id="WP_111630724.1">
    <property type="nucleotide sequence ID" value="NZ_QLMC01000006.1"/>
</dbReference>
<gene>
    <name evidence="3" type="ORF">LX87_04706</name>
</gene>
<dbReference type="Pfam" id="PF00561">
    <property type="entry name" value="Abhydrolase_1"/>
    <property type="match status" value="1"/>
</dbReference>
<reference evidence="3 4" key="1">
    <citation type="submission" date="2018-06" db="EMBL/GenBank/DDBJ databases">
        <title>Genomic Encyclopedia of Archaeal and Bacterial Type Strains, Phase II (KMG-II): from individual species to whole genera.</title>
        <authorList>
            <person name="Goeker M."/>
        </authorList>
    </citation>
    <scope>NUCLEOTIDE SEQUENCE [LARGE SCALE GENOMIC DNA]</scope>
    <source>
        <strain evidence="3 4">DSM 21851</strain>
    </source>
</reference>
<evidence type="ECO:0000256" key="1">
    <source>
        <dbReference type="SAM" id="Phobius"/>
    </source>
</evidence>
<keyword evidence="4" id="KW-1185">Reference proteome</keyword>
<feature type="domain" description="AB hydrolase-1" evidence="2">
    <location>
        <begin position="107"/>
        <end position="356"/>
    </location>
</feature>
<accession>A0A327WNU6</accession>
<keyword evidence="1" id="KW-0472">Membrane</keyword>
<dbReference type="PANTHER" id="PTHR43798">
    <property type="entry name" value="MONOACYLGLYCEROL LIPASE"/>
    <property type="match status" value="1"/>
</dbReference>
<proteinExistence type="predicted"/>
<name>A0A327WNU6_LARAB</name>
<dbReference type="SUPFAM" id="SSF53474">
    <property type="entry name" value="alpha/beta-Hydrolases"/>
    <property type="match status" value="1"/>
</dbReference>
<dbReference type="InterPro" id="IPR050266">
    <property type="entry name" value="AB_hydrolase_sf"/>
</dbReference>
<dbReference type="AlphaFoldDB" id="A0A327WNU6"/>
<feature type="transmembrane region" description="Helical" evidence="1">
    <location>
        <begin position="231"/>
        <end position="252"/>
    </location>
</feature>
<comment type="caution">
    <text evidence="3">The sequence shown here is derived from an EMBL/GenBank/DDBJ whole genome shotgun (WGS) entry which is preliminary data.</text>
</comment>
<feature type="transmembrane region" description="Helical" evidence="1">
    <location>
        <begin position="5"/>
        <end position="25"/>
    </location>
</feature>
<dbReference type="Gene3D" id="3.40.50.1820">
    <property type="entry name" value="alpha/beta hydrolase"/>
    <property type="match status" value="1"/>
</dbReference>
<dbReference type="OrthoDB" id="9799612at2"/>
<dbReference type="InterPro" id="IPR029058">
    <property type="entry name" value="AB_hydrolase_fold"/>
</dbReference>
<dbReference type="InterPro" id="IPR000073">
    <property type="entry name" value="AB_hydrolase_1"/>
</dbReference>
<protein>
    <submittedName>
        <fullName evidence="3">Pimeloyl-ACP methyl ester carboxylesterase</fullName>
    </submittedName>
</protein>